<feature type="domain" description="NERD" evidence="3">
    <location>
        <begin position="47"/>
        <end position="118"/>
    </location>
</feature>
<feature type="compositionally biased region" description="Basic and acidic residues" evidence="2">
    <location>
        <begin position="317"/>
        <end position="330"/>
    </location>
</feature>
<organism evidence="6 7">
    <name type="scientific">Pedobacter alpinus</name>
    <dbReference type="NCBI Taxonomy" id="1590643"/>
    <lineage>
        <taxon>Bacteria</taxon>
        <taxon>Pseudomonadati</taxon>
        <taxon>Bacteroidota</taxon>
        <taxon>Sphingobacteriia</taxon>
        <taxon>Sphingobacteriales</taxon>
        <taxon>Sphingobacteriaceae</taxon>
        <taxon>Pedobacter</taxon>
    </lineage>
</organism>
<dbReference type="Proteomes" id="UP001597546">
    <property type="component" value="Unassembled WGS sequence"/>
</dbReference>
<dbReference type="Pfam" id="PF08378">
    <property type="entry name" value="NERD"/>
    <property type="match status" value="1"/>
</dbReference>
<reference evidence="7" key="1">
    <citation type="journal article" date="2019" name="Int. J. Syst. Evol. Microbiol.">
        <title>The Global Catalogue of Microorganisms (GCM) 10K type strain sequencing project: providing services to taxonomists for standard genome sequencing and annotation.</title>
        <authorList>
            <consortium name="The Broad Institute Genomics Platform"/>
            <consortium name="The Broad Institute Genome Sequencing Center for Infectious Disease"/>
            <person name="Wu L."/>
            <person name="Ma J."/>
        </authorList>
    </citation>
    <scope>NUCLEOTIDE SEQUENCE [LARGE SCALE GENOMIC DNA]</scope>
    <source>
        <strain evidence="7">KCTC 42456</strain>
    </source>
</reference>
<dbReference type="Pfam" id="PF13538">
    <property type="entry name" value="UvrD_C_2"/>
    <property type="match status" value="1"/>
</dbReference>
<feature type="domain" description="UvrD-like helicase C-terminal" evidence="4">
    <location>
        <begin position="725"/>
        <end position="773"/>
    </location>
</feature>
<protein>
    <submittedName>
        <fullName evidence="6">ATP-binding domain-containing protein</fullName>
    </submittedName>
</protein>
<dbReference type="Gene3D" id="3.40.50.300">
    <property type="entry name" value="P-loop containing nucleotide triphosphate hydrolases"/>
    <property type="match status" value="2"/>
</dbReference>
<name>A0ABW5TVJ4_9SPHI</name>
<sequence>MLEVRKNTYSKNYENTFFREFARHLHKSFADNGRSGLLIGSPFCEVDERLQIDALLITDQVVCIIDFKNFSGKINLPNERNFEMGIWTNATGDQIKGGSSINPFIQLKNQKRRFSEVYNKHIQKDLKTGDIFNPNHTVRIICFQEETELNGRIPSNEALNFFILDKITFLEGLLDIIDVSDKDVNISPNSYDAFKKVFRADKFKFDDKPLEDKLKVFADKSVTLDFKKLYADQHSALSEIKAFLENPEQQIFVLQGTANSGKSFLIPFIQEVAYNLGIQETEIFASSSRVANNLLTIGGLERVNSIYSYIYGGQKNNKQEDEQTKEKENTEEIDETNDSEELQVEEIPLKNCDNAENALFIVDESQLVSDSFNQSIDLIFGTGYLLKDFLSFTNSTNTKRKIIFIGDPFQLQLGKTDESPLNPLYLEEAYKLKTNAYQLLDKPDFSVINKEALFCVDKIRTKYINSLQFIADDSFCFLQKEDVTKAVSDIIHDKTECHILCFSNEESQKVNYWIKQSIIKNGQDIAINDLVLFNNNISIEDINDPFAEPKKVYNGQFATITGVNNTPIEKTIKTKKNQESTVLTFREISLTLNETGQKAIVLSLENYRINAKAELSKNEIVAFKILLNSYIAEYLKSHPFENTTEYSEILKSEKYVLLETEIKDLKQKLESGEKVKTKLDEKIREQKRLFKSVSKKHRSNIESILRKDPSTEYYKFKNSAFLRFGWAMTVHKSMSYKWQEVIFNVEKAGTTNENHFRWLYTGISRARKKVSLINYKPISPFDKTEFVDSNTAIATNEFFYIAESQETENRLTEFKDFVLSKLIDTEIERVENLNWQERYHLKSNTKTTIISFSYNGQGKFRFPTLAGGDNAFGSEIIEHLKSKSISFDFGIVKDLWRKNQYEILSNVLKQDNLFFTQIIQTNFKDRIKLFSKENEEIDLEVDYNGDGAFSKITAKYYSNQAIWNTFINAINQIKA</sequence>
<proteinExistence type="predicted"/>
<evidence type="ECO:0000256" key="2">
    <source>
        <dbReference type="SAM" id="MobiDB-lite"/>
    </source>
</evidence>
<feature type="domain" description="TATA-binding-like protein" evidence="5">
    <location>
        <begin position="826"/>
        <end position="863"/>
    </location>
</feature>
<dbReference type="SUPFAM" id="SSF52540">
    <property type="entry name" value="P-loop containing nucleoside triphosphate hydrolases"/>
    <property type="match status" value="2"/>
</dbReference>
<feature type="region of interest" description="Disordered" evidence="2">
    <location>
        <begin position="317"/>
        <end position="341"/>
    </location>
</feature>
<keyword evidence="1" id="KW-0175">Coiled coil</keyword>
<dbReference type="EMBL" id="JBHULV010000033">
    <property type="protein sequence ID" value="MFD2732141.1"/>
    <property type="molecule type" value="Genomic_DNA"/>
</dbReference>
<gene>
    <name evidence="6" type="ORF">ACFSSE_10550</name>
</gene>
<comment type="caution">
    <text evidence="6">The sequence shown here is derived from an EMBL/GenBank/DDBJ whole genome shotgun (WGS) entry which is preliminary data.</text>
</comment>
<feature type="compositionally biased region" description="Acidic residues" evidence="2">
    <location>
        <begin position="331"/>
        <end position="341"/>
    </location>
</feature>
<feature type="coiled-coil region" evidence="1">
    <location>
        <begin position="655"/>
        <end position="682"/>
    </location>
</feature>
<evidence type="ECO:0000259" key="3">
    <source>
        <dbReference type="Pfam" id="PF08378"/>
    </source>
</evidence>
<dbReference type="Pfam" id="PF22721">
    <property type="entry name" value="TBP-TOTE"/>
    <property type="match status" value="1"/>
</dbReference>
<evidence type="ECO:0000256" key="1">
    <source>
        <dbReference type="SAM" id="Coils"/>
    </source>
</evidence>
<evidence type="ECO:0000313" key="7">
    <source>
        <dbReference type="Proteomes" id="UP001597546"/>
    </source>
</evidence>
<accession>A0ABW5TVJ4</accession>
<evidence type="ECO:0000259" key="4">
    <source>
        <dbReference type="Pfam" id="PF13538"/>
    </source>
</evidence>
<dbReference type="CDD" id="cd18809">
    <property type="entry name" value="SF1_C_RecD"/>
    <property type="match status" value="1"/>
</dbReference>
<dbReference type="InterPro" id="IPR027785">
    <property type="entry name" value="UvrD-like_helicase_C"/>
</dbReference>
<keyword evidence="6" id="KW-0067">ATP-binding</keyword>
<evidence type="ECO:0000313" key="6">
    <source>
        <dbReference type="EMBL" id="MFD2732141.1"/>
    </source>
</evidence>
<dbReference type="InterPro" id="IPR011528">
    <property type="entry name" value="NERD"/>
</dbReference>
<dbReference type="GO" id="GO:0005524">
    <property type="term" value="F:ATP binding"/>
    <property type="evidence" value="ECO:0007669"/>
    <property type="project" value="UniProtKB-KW"/>
</dbReference>
<dbReference type="RefSeq" id="WP_379044413.1">
    <property type="nucleotide sequence ID" value="NZ_JBHSKW010000041.1"/>
</dbReference>
<dbReference type="InterPro" id="IPR054572">
    <property type="entry name" value="TBP-TOTE"/>
</dbReference>
<keyword evidence="7" id="KW-1185">Reference proteome</keyword>
<dbReference type="InterPro" id="IPR027417">
    <property type="entry name" value="P-loop_NTPase"/>
</dbReference>
<keyword evidence="6" id="KW-0547">Nucleotide-binding</keyword>
<evidence type="ECO:0000259" key="5">
    <source>
        <dbReference type="Pfam" id="PF22721"/>
    </source>
</evidence>